<dbReference type="PANTHER" id="PTHR42829:SF2">
    <property type="entry name" value="NADH-UBIQUINONE OXIDOREDUCTASE CHAIN 5"/>
    <property type="match status" value="1"/>
</dbReference>
<comment type="function">
    <text evidence="16">Core subunit of the mitochondrial membrane respiratory chain NADH dehydrogenase (Complex I) which catalyzes electron transfer from NADH through the respiratory chain, using ubiquinone as an electron acceptor. Essential for the catalytic activity and assembly of complex I.</text>
</comment>
<feature type="domain" description="NADH:quinone oxidoreductase/Mrp antiporter transmembrane" evidence="17">
    <location>
        <begin position="74"/>
        <end position="341"/>
    </location>
</feature>
<feature type="transmembrane region" description="Helical" evidence="16">
    <location>
        <begin position="297"/>
        <end position="323"/>
    </location>
</feature>
<protein>
    <recommendedName>
        <fullName evidence="3 16">NADH-ubiquinone oxidoreductase chain 5</fullName>
        <ecNumber evidence="2 16">7.1.1.2</ecNumber>
    </recommendedName>
</protein>
<dbReference type="InterPro" id="IPR003945">
    <property type="entry name" value="NU5C-like"/>
</dbReference>
<keyword evidence="10 16" id="KW-1133">Transmembrane helix</keyword>
<evidence type="ECO:0000256" key="13">
    <source>
        <dbReference type="ARBA" id="ARBA00023128"/>
    </source>
</evidence>
<keyword evidence="7" id="KW-0999">Mitochondrion inner membrane</keyword>
<feature type="transmembrane region" description="Helical" evidence="16">
    <location>
        <begin position="177"/>
        <end position="198"/>
    </location>
</feature>
<name>A0A7G7WS59_9BIVA</name>
<comment type="catalytic activity">
    <reaction evidence="15 16">
        <text>a ubiquinone + NADH + 5 H(+)(in) = a ubiquinol + NAD(+) + 4 H(+)(out)</text>
        <dbReference type="Rhea" id="RHEA:29091"/>
        <dbReference type="Rhea" id="RHEA-COMP:9565"/>
        <dbReference type="Rhea" id="RHEA-COMP:9566"/>
        <dbReference type="ChEBI" id="CHEBI:15378"/>
        <dbReference type="ChEBI" id="CHEBI:16389"/>
        <dbReference type="ChEBI" id="CHEBI:17976"/>
        <dbReference type="ChEBI" id="CHEBI:57540"/>
        <dbReference type="ChEBI" id="CHEBI:57945"/>
        <dbReference type="EC" id="7.1.1.2"/>
    </reaction>
</comment>
<dbReference type="EC" id="7.1.1.2" evidence="2 16"/>
<geneLocation type="mitochondrion" evidence="20"/>
<organism evidence="20">
    <name type="scientific">Gibbosula polysticta</name>
    <dbReference type="NCBI Taxonomy" id="2731839"/>
    <lineage>
        <taxon>Eukaryota</taxon>
        <taxon>Metazoa</taxon>
        <taxon>Spiralia</taxon>
        <taxon>Lophotrochozoa</taxon>
        <taxon>Mollusca</taxon>
        <taxon>Bivalvia</taxon>
        <taxon>Autobranchia</taxon>
        <taxon>Heteroconchia</taxon>
        <taxon>Palaeoheterodonta</taxon>
        <taxon>Unionida</taxon>
        <taxon>Unionoidea</taxon>
        <taxon>Margaritiferidae</taxon>
        <taxon>Gibbosulinae</taxon>
        <taxon>Gibbosula</taxon>
    </lineage>
</organism>
<feature type="transmembrane region" description="Helical" evidence="16">
    <location>
        <begin position="134"/>
        <end position="156"/>
    </location>
</feature>
<dbReference type="Pfam" id="PF06455">
    <property type="entry name" value="NADH5_C"/>
    <property type="match status" value="1"/>
</dbReference>
<dbReference type="Pfam" id="PF00361">
    <property type="entry name" value="Proton_antipo_M"/>
    <property type="match status" value="1"/>
</dbReference>
<evidence type="ECO:0000256" key="5">
    <source>
        <dbReference type="ARBA" id="ARBA00022660"/>
    </source>
</evidence>
<dbReference type="GO" id="GO:0015990">
    <property type="term" value="P:electron transport coupled proton transport"/>
    <property type="evidence" value="ECO:0007669"/>
    <property type="project" value="TreeGrafter"/>
</dbReference>
<keyword evidence="14 16" id="KW-0472">Membrane</keyword>
<feature type="transmembrane region" description="Helical" evidence="16">
    <location>
        <begin position="383"/>
        <end position="402"/>
    </location>
</feature>
<keyword evidence="12 16" id="KW-0830">Ubiquinone</keyword>
<gene>
    <name evidence="20" type="primary">ND5</name>
</gene>
<evidence type="ECO:0000256" key="2">
    <source>
        <dbReference type="ARBA" id="ARBA00012944"/>
    </source>
</evidence>
<evidence type="ECO:0000256" key="11">
    <source>
        <dbReference type="ARBA" id="ARBA00023027"/>
    </source>
</evidence>
<accession>A0A7G7WS59</accession>
<feature type="transmembrane region" description="Helical" evidence="16">
    <location>
        <begin position="343"/>
        <end position="362"/>
    </location>
</feature>
<feature type="transmembrane region" description="Helical" evidence="16">
    <location>
        <begin position="235"/>
        <end position="261"/>
    </location>
</feature>
<evidence type="ECO:0000256" key="9">
    <source>
        <dbReference type="ARBA" id="ARBA00022982"/>
    </source>
</evidence>
<evidence type="ECO:0000256" key="6">
    <source>
        <dbReference type="ARBA" id="ARBA00022692"/>
    </source>
</evidence>
<keyword evidence="6 16" id="KW-0812">Transmembrane</keyword>
<dbReference type="GO" id="GO:0042773">
    <property type="term" value="P:ATP synthesis coupled electron transport"/>
    <property type="evidence" value="ECO:0007669"/>
    <property type="project" value="InterPro"/>
</dbReference>
<feature type="transmembrane region" description="Helical" evidence="16">
    <location>
        <begin position="519"/>
        <end position="537"/>
    </location>
</feature>
<evidence type="ECO:0000256" key="15">
    <source>
        <dbReference type="ARBA" id="ARBA00049551"/>
    </source>
</evidence>
<keyword evidence="9" id="KW-0249">Electron transport</keyword>
<feature type="transmembrane region" description="Helical" evidence="16">
    <location>
        <begin position="414"/>
        <end position="439"/>
    </location>
</feature>
<keyword evidence="4 16" id="KW-0813">Transport</keyword>
<dbReference type="InterPro" id="IPR001750">
    <property type="entry name" value="ND/Mrp_TM"/>
</dbReference>
<evidence type="ECO:0000256" key="12">
    <source>
        <dbReference type="ARBA" id="ARBA00023075"/>
    </source>
</evidence>
<evidence type="ECO:0000256" key="1">
    <source>
        <dbReference type="ARBA" id="ARBA00004448"/>
    </source>
</evidence>
<keyword evidence="13 16" id="KW-0496">Mitochondrion</keyword>
<dbReference type="InterPro" id="IPR010934">
    <property type="entry name" value="NADH_DH_su5_C"/>
</dbReference>
<keyword evidence="11 16" id="KW-0520">NAD</keyword>
<feature type="domain" description="NADH dehydrogenase subunit 5 C-terminal" evidence="19">
    <location>
        <begin position="356"/>
        <end position="533"/>
    </location>
</feature>
<feature type="transmembrane region" description="Helical" evidence="16">
    <location>
        <begin position="103"/>
        <end position="128"/>
    </location>
</feature>
<evidence type="ECO:0000256" key="10">
    <source>
        <dbReference type="ARBA" id="ARBA00022989"/>
    </source>
</evidence>
<dbReference type="GO" id="GO:0008137">
    <property type="term" value="F:NADH dehydrogenase (ubiquinone) activity"/>
    <property type="evidence" value="ECO:0007669"/>
    <property type="project" value="UniProtKB-EC"/>
</dbReference>
<evidence type="ECO:0000259" key="18">
    <source>
        <dbReference type="Pfam" id="PF00662"/>
    </source>
</evidence>
<evidence type="ECO:0000313" key="20">
    <source>
        <dbReference type="EMBL" id="QNH69885.1"/>
    </source>
</evidence>
<reference evidence="20" key="1">
    <citation type="journal article" date="2020" name="Invertebr. Syst.">
        <title>Phylogenetic position of Aculamprotula polysticta, comb. res. (Bivalvia : Unionidae) inferred from phylogenetic relationships in Unionida.</title>
        <authorList>
            <person name="Wu R.-W."/>
            <person name="Kim K.S."/>
            <person name="Xie G.-L."/>
            <person name="Ouyang S."/>
            <person name="Wu X.-P."/>
        </authorList>
    </citation>
    <scope>NUCLEOTIDE SEQUENCE</scope>
</reference>
<feature type="transmembrane region" description="Helical" evidence="16">
    <location>
        <begin position="493"/>
        <end position="512"/>
    </location>
</feature>
<feature type="transmembrane region" description="Helical" evidence="16">
    <location>
        <begin position="55"/>
        <end position="72"/>
    </location>
</feature>
<dbReference type="GO" id="GO:0005743">
    <property type="term" value="C:mitochondrial inner membrane"/>
    <property type="evidence" value="ECO:0007669"/>
    <property type="project" value="UniProtKB-SubCell"/>
</dbReference>
<feature type="transmembrane region" description="Helical" evidence="16">
    <location>
        <begin position="267"/>
        <end position="285"/>
    </location>
</feature>
<feature type="domain" description="NADH-Ubiquinone oxidoreductase (complex I) chain 5 N-terminal" evidence="18">
    <location>
        <begin position="8"/>
        <end position="56"/>
    </location>
</feature>
<keyword evidence="8" id="KW-1278">Translocase</keyword>
<dbReference type="InterPro" id="IPR001516">
    <property type="entry name" value="Proton_antipo_N"/>
</dbReference>
<sequence>MIEWQFFSMCGMDWNLPIIVDYISVIFSCFVCLISGSVSLFSVSYMEGEVFMRRFMLLIMAFVGSMNLLIFIPSLITILLGWDGLGIVSFALVIYYQNKKSLAAGMLTVLANRIGDALLILGICFLVNWGEWRIGYGMSGSFSLLICFLVVVGAMTKSAQIPFSAWLPAAMAAPTPVSALVHSSTLVTAGVYLVIRFYSTLIETQEVMGFLSKVGALTLLMAGLSACFEVDLKKIIALSTLSQLGLMMFTVGIGFPVIAVFHLLTHALFKALLFLCAGSIIHSALDTQDGRILGSLNYLLPFSSSCLVLSSVALCGMPFLSGFYSKDLILEGTFSGLNGSLEIFVMLTGAGLSLIYSLRILLMGVFGQNFSGGLFICGVESGYMVASIAILSIGAIMGGWLLQSVWVGVNGFSLVGIFGKMVIGAVTFFGLFYGIISFFSMKTFKKKFFGGLSRFFSSMWFMTLISGSFLAGVGLKCGKLMHLHLDLGWMEVLGGQGMFEVLGGGVNLSYFVQSGSLLVYTRIFLVSLILFLVGMWHF</sequence>
<proteinExistence type="inferred from homology"/>
<dbReference type="PRINTS" id="PR01434">
    <property type="entry name" value="NADHDHGNASE5"/>
</dbReference>
<feature type="transmembrane region" description="Helical" evidence="16">
    <location>
        <begin position="451"/>
        <end position="473"/>
    </location>
</feature>
<comment type="similarity">
    <text evidence="16">Belongs to the complex I subunit 5 family.</text>
</comment>
<evidence type="ECO:0000256" key="3">
    <source>
        <dbReference type="ARBA" id="ARBA00021096"/>
    </source>
</evidence>
<dbReference type="PANTHER" id="PTHR42829">
    <property type="entry name" value="NADH-UBIQUINONE OXIDOREDUCTASE CHAIN 5"/>
    <property type="match status" value="1"/>
</dbReference>
<dbReference type="AlphaFoldDB" id="A0A7G7WS59"/>
<evidence type="ECO:0000256" key="16">
    <source>
        <dbReference type="RuleBase" id="RU003404"/>
    </source>
</evidence>
<dbReference type="GO" id="GO:0003954">
    <property type="term" value="F:NADH dehydrogenase activity"/>
    <property type="evidence" value="ECO:0007669"/>
    <property type="project" value="TreeGrafter"/>
</dbReference>
<keyword evidence="5" id="KW-0679">Respiratory chain</keyword>
<evidence type="ECO:0000259" key="17">
    <source>
        <dbReference type="Pfam" id="PF00361"/>
    </source>
</evidence>
<evidence type="ECO:0000256" key="7">
    <source>
        <dbReference type="ARBA" id="ARBA00022792"/>
    </source>
</evidence>
<comment type="subcellular location">
    <subcellularLocation>
        <location evidence="1">Mitochondrion inner membrane</location>
        <topology evidence="1">Multi-pass membrane protein</topology>
    </subcellularLocation>
</comment>
<evidence type="ECO:0000256" key="8">
    <source>
        <dbReference type="ARBA" id="ARBA00022967"/>
    </source>
</evidence>
<feature type="transmembrane region" description="Helical" evidence="16">
    <location>
        <begin position="22"/>
        <end position="43"/>
    </location>
</feature>
<evidence type="ECO:0000256" key="14">
    <source>
        <dbReference type="ARBA" id="ARBA00023136"/>
    </source>
</evidence>
<evidence type="ECO:0000256" key="4">
    <source>
        <dbReference type="ARBA" id="ARBA00022448"/>
    </source>
</evidence>
<dbReference type="EMBL" id="MK728823">
    <property type="protein sequence ID" value="QNH69885.1"/>
    <property type="molecule type" value="Genomic_DNA"/>
</dbReference>
<dbReference type="Pfam" id="PF00662">
    <property type="entry name" value="Proton_antipo_N"/>
    <property type="match status" value="1"/>
</dbReference>
<evidence type="ECO:0000259" key="19">
    <source>
        <dbReference type="Pfam" id="PF06455"/>
    </source>
</evidence>